<dbReference type="InterPro" id="IPR051016">
    <property type="entry name" value="Diverse_Substrate_AcTransf"/>
</dbReference>
<dbReference type="AlphaFoldDB" id="A0A927FT13"/>
<reference evidence="5" key="1">
    <citation type="submission" date="2020-09" db="EMBL/GenBank/DDBJ databases">
        <title>Genome seq and assembly of Devosia sp.</title>
        <authorList>
            <person name="Chhetri G."/>
        </authorList>
    </citation>
    <scope>NUCLEOTIDE SEQUENCE</scope>
    <source>
        <strain evidence="5">PTR5</strain>
    </source>
</reference>
<evidence type="ECO:0000256" key="3">
    <source>
        <dbReference type="ARBA" id="ARBA00023315"/>
    </source>
</evidence>
<dbReference type="PANTHER" id="PTHR10545:SF29">
    <property type="entry name" value="GH14572P-RELATED"/>
    <property type="match status" value="1"/>
</dbReference>
<protein>
    <submittedName>
        <fullName evidence="5">GNAT family N-acetyltransferase</fullName>
    </submittedName>
</protein>
<dbReference type="Gene3D" id="3.40.630.30">
    <property type="match status" value="1"/>
</dbReference>
<gene>
    <name evidence="5" type="ORF">IC608_01795</name>
</gene>
<dbReference type="GO" id="GO:0008080">
    <property type="term" value="F:N-acetyltransferase activity"/>
    <property type="evidence" value="ECO:0007669"/>
    <property type="project" value="UniProtKB-ARBA"/>
</dbReference>
<keyword evidence="2" id="KW-0808">Transferase</keyword>
<evidence type="ECO:0000313" key="5">
    <source>
        <dbReference type="EMBL" id="MBD8064208.1"/>
    </source>
</evidence>
<dbReference type="CDD" id="cd04301">
    <property type="entry name" value="NAT_SF"/>
    <property type="match status" value="1"/>
</dbReference>
<dbReference type="PROSITE" id="PS51186">
    <property type="entry name" value="GNAT"/>
    <property type="match status" value="1"/>
</dbReference>
<evidence type="ECO:0000256" key="1">
    <source>
        <dbReference type="ARBA" id="ARBA00008694"/>
    </source>
</evidence>
<evidence type="ECO:0000259" key="4">
    <source>
        <dbReference type="PROSITE" id="PS51186"/>
    </source>
</evidence>
<keyword evidence="3" id="KW-0012">Acyltransferase</keyword>
<evidence type="ECO:0000256" key="2">
    <source>
        <dbReference type="ARBA" id="ARBA00022679"/>
    </source>
</evidence>
<dbReference type="FunFam" id="3.40.630.30:FF:000064">
    <property type="entry name" value="GNAT family acetyltransferase"/>
    <property type="match status" value="1"/>
</dbReference>
<dbReference type="RefSeq" id="WP_191772315.1">
    <property type="nucleotide sequence ID" value="NZ_JACYFU010000001.1"/>
</dbReference>
<dbReference type="EMBL" id="JACYFU010000001">
    <property type="protein sequence ID" value="MBD8064208.1"/>
    <property type="molecule type" value="Genomic_DNA"/>
</dbReference>
<dbReference type="PANTHER" id="PTHR10545">
    <property type="entry name" value="DIAMINE N-ACETYLTRANSFERASE"/>
    <property type="match status" value="1"/>
</dbReference>
<comment type="similarity">
    <text evidence="1">Belongs to the acetyltransferase family.</text>
</comment>
<organism evidence="5 6">
    <name type="scientific">Devosia oryzisoli</name>
    <dbReference type="NCBI Taxonomy" id="2774138"/>
    <lineage>
        <taxon>Bacteria</taxon>
        <taxon>Pseudomonadati</taxon>
        <taxon>Pseudomonadota</taxon>
        <taxon>Alphaproteobacteria</taxon>
        <taxon>Hyphomicrobiales</taxon>
        <taxon>Devosiaceae</taxon>
        <taxon>Devosia</taxon>
    </lineage>
</organism>
<evidence type="ECO:0000313" key="6">
    <source>
        <dbReference type="Proteomes" id="UP000654108"/>
    </source>
</evidence>
<dbReference type="InterPro" id="IPR016181">
    <property type="entry name" value="Acyl_CoA_acyltransferase"/>
</dbReference>
<dbReference type="Proteomes" id="UP000654108">
    <property type="component" value="Unassembled WGS sequence"/>
</dbReference>
<accession>A0A927FT13</accession>
<proteinExistence type="inferred from homology"/>
<name>A0A927FT13_9HYPH</name>
<comment type="caution">
    <text evidence="5">The sequence shown here is derived from an EMBL/GenBank/DDBJ whole genome shotgun (WGS) entry which is preliminary data.</text>
</comment>
<sequence>MTISEQPAPTIRRAEPADAALVLQFIRQLAEYEKLAHEVQASEADIARDLFGPAPKVFCEIAEWQGRPAGFALWFYTYSTFQGRHGIWLEDLYVDPALRGQGIGKALLVHLAQRCAREQLGRFEWWVLDWNEPSIRFYKSQGGVLQDEWTKVRIDGAALERLASL</sequence>
<dbReference type="Pfam" id="PF00583">
    <property type="entry name" value="Acetyltransf_1"/>
    <property type="match status" value="1"/>
</dbReference>
<feature type="domain" description="N-acetyltransferase" evidence="4">
    <location>
        <begin position="9"/>
        <end position="165"/>
    </location>
</feature>
<dbReference type="InterPro" id="IPR000182">
    <property type="entry name" value="GNAT_dom"/>
</dbReference>
<keyword evidence="6" id="KW-1185">Reference proteome</keyword>
<dbReference type="SUPFAM" id="SSF55729">
    <property type="entry name" value="Acyl-CoA N-acyltransferases (Nat)"/>
    <property type="match status" value="1"/>
</dbReference>